<dbReference type="Pfam" id="PF00512">
    <property type="entry name" value="HisKA"/>
    <property type="match status" value="1"/>
</dbReference>
<proteinExistence type="predicted"/>
<dbReference type="InterPro" id="IPR000700">
    <property type="entry name" value="PAS-assoc_C"/>
</dbReference>
<dbReference type="PANTHER" id="PTHR45339">
    <property type="entry name" value="HYBRID SIGNAL TRANSDUCTION HISTIDINE KINASE J"/>
    <property type="match status" value="1"/>
</dbReference>
<evidence type="ECO:0000256" key="15">
    <source>
        <dbReference type="SAM" id="Phobius"/>
    </source>
</evidence>
<comment type="caution">
    <text evidence="21">The sequence shown here is derived from an EMBL/GenBank/DDBJ whole genome shotgun (WGS) entry which is preliminary data.</text>
</comment>
<feature type="domain" description="PAS" evidence="18">
    <location>
        <begin position="530"/>
        <end position="600"/>
    </location>
</feature>
<dbReference type="InterPro" id="IPR036097">
    <property type="entry name" value="HisK_dim/P_sf"/>
</dbReference>
<dbReference type="PROSITE" id="PS50112">
    <property type="entry name" value="PAS"/>
    <property type="match status" value="2"/>
</dbReference>
<evidence type="ECO:0000256" key="13">
    <source>
        <dbReference type="ARBA" id="ARBA00023136"/>
    </source>
</evidence>
<keyword evidence="7 15" id="KW-0812">Transmembrane</keyword>
<dbReference type="GO" id="GO:0000155">
    <property type="term" value="F:phosphorelay sensor kinase activity"/>
    <property type="evidence" value="ECO:0007669"/>
    <property type="project" value="InterPro"/>
</dbReference>
<evidence type="ECO:0000259" key="20">
    <source>
        <dbReference type="PROSITE" id="PS50885"/>
    </source>
</evidence>
<feature type="domain" description="Histidine kinase" evidence="16">
    <location>
        <begin position="671"/>
        <end position="889"/>
    </location>
</feature>
<comment type="catalytic activity">
    <reaction evidence="1">
        <text>ATP + protein L-histidine = ADP + protein N-phospho-L-histidine.</text>
        <dbReference type="EC" id="2.7.13.3"/>
    </reaction>
</comment>
<dbReference type="PROSITE" id="PS50885">
    <property type="entry name" value="HAMP"/>
    <property type="match status" value="1"/>
</dbReference>
<feature type="modified residue" description="4-aspartylphosphate" evidence="14">
    <location>
        <position position="1090"/>
    </location>
</feature>
<dbReference type="InterPro" id="IPR003661">
    <property type="entry name" value="HisK_dim/P_dom"/>
</dbReference>
<keyword evidence="13 15" id="KW-0472">Membrane</keyword>
<dbReference type="Gene3D" id="1.20.120.160">
    <property type="entry name" value="HPT domain"/>
    <property type="match status" value="1"/>
</dbReference>
<dbReference type="Pfam" id="PF02743">
    <property type="entry name" value="dCache_1"/>
    <property type="match status" value="1"/>
</dbReference>
<dbReference type="CDD" id="cd16922">
    <property type="entry name" value="HATPase_EvgS-ArcB-TorS-like"/>
    <property type="match status" value="1"/>
</dbReference>
<feature type="domain" description="PAC" evidence="19">
    <location>
        <begin position="600"/>
        <end position="653"/>
    </location>
</feature>
<dbReference type="Gene3D" id="3.30.565.10">
    <property type="entry name" value="Histidine kinase-like ATPase, C-terminal domain"/>
    <property type="match status" value="1"/>
</dbReference>
<evidence type="ECO:0000256" key="7">
    <source>
        <dbReference type="ARBA" id="ARBA00022692"/>
    </source>
</evidence>
<keyword evidence="22" id="KW-1185">Reference proteome</keyword>
<dbReference type="InterPro" id="IPR000014">
    <property type="entry name" value="PAS"/>
</dbReference>
<dbReference type="GO" id="GO:0005886">
    <property type="term" value="C:plasma membrane"/>
    <property type="evidence" value="ECO:0007669"/>
    <property type="project" value="UniProtKB-SubCell"/>
</dbReference>
<dbReference type="InterPro" id="IPR003594">
    <property type="entry name" value="HATPase_dom"/>
</dbReference>
<keyword evidence="8" id="KW-0547">Nucleotide-binding</keyword>
<dbReference type="FunFam" id="1.10.287.130:FF:000002">
    <property type="entry name" value="Two-component osmosensing histidine kinase"/>
    <property type="match status" value="1"/>
</dbReference>
<dbReference type="GO" id="GO:0005524">
    <property type="term" value="F:ATP binding"/>
    <property type="evidence" value="ECO:0007669"/>
    <property type="project" value="UniProtKB-KW"/>
</dbReference>
<evidence type="ECO:0000256" key="11">
    <source>
        <dbReference type="ARBA" id="ARBA00022989"/>
    </source>
</evidence>
<keyword evidence="9" id="KW-0418">Kinase</keyword>
<dbReference type="FunFam" id="3.30.565.10:FF:000078">
    <property type="entry name" value="Two-component sensor histidine kinase"/>
    <property type="match status" value="1"/>
</dbReference>
<name>A0A6I2LAG0_9BURK</name>
<dbReference type="CDD" id="cd12914">
    <property type="entry name" value="PDC1_DGC_like"/>
    <property type="match status" value="1"/>
</dbReference>
<dbReference type="PROSITE" id="PS50113">
    <property type="entry name" value="PAC"/>
    <property type="match status" value="1"/>
</dbReference>
<dbReference type="SUPFAM" id="SSF55785">
    <property type="entry name" value="PYP-like sensor domain (PAS domain)"/>
    <property type="match status" value="2"/>
</dbReference>
<evidence type="ECO:0000259" key="16">
    <source>
        <dbReference type="PROSITE" id="PS50109"/>
    </source>
</evidence>
<dbReference type="SUPFAM" id="SSF47226">
    <property type="entry name" value="Histidine-containing phosphotransfer domain, HPT domain"/>
    <property type="match status" value="1"/>
</dbReference>
<accession>A0A6I2LAG0</accession>
<comment type="subcellular location">
    <subcellularLocation>
        <location evidence="2">Cell membrane</location>
        <topology evidence="2">Multi-pass membrane protein</topology>
    </subcellularLocation>
</comment>
<dbReference type="InterPro" id="IPR036890">
    <property type="entry name" value="HATPase_C_sf"/>
</dbReference>
<dbReference type="InterPro" id="IPR013767">
    <property type="entry name" value="PAS_fold"/>
</dbReference>
<keyword evidence="6" id="KW-0808">Transferase</keyword>
<dbReference type="Pfam" id="PF00989">
    <property type="entry name" value="PAS"/>
    <property type="match status" value="1"/>
</dbReference>
<dbReference type="Gene3D" id="1.10.287.130">
    <property type="match status" value="1"/>
</dbReference>
<feature type="domain" description="PAS" evidence="18">
    <location>
        <begin position="401"/>
        <end position="454"/>
    </location>
</feature>
<dbReference type="SUPFAM" id="SSF47384">
    <property type="entry name" value="Homodimeric domain of signal transducing histidine kinase"/>
    <property type="match status" value="1"/>
</dbReference>
<dbReference type="InterPro" id="IPR005467">
    <property type="entry name" value="His_kinase_dom"/>
</dbReference>
<dbReference type="InterPro" id="IPR036641">
    <property type="entry name" value="HPT_dom_sf"/>
</dbReference>
<sequence length="1358" mass="149661">MYLSQMPRYILQSALDATDARHWSDSMKKDSMKTSVSLFGVAQSVKTKLAVAIIMFVLIVAAFIAYLVGDFVQSRMEPTIGVQHRLLMQGVAKRIDQELADRIDDLRALGETVAPILSSDQDALQERLRLSPTLSHQFWNAGLIDLRGNVLANLRGLPASTINLANREYFKQAVRTRRPVVSDPIQSSITGKPLTVIIVPVLVLGEVKAFVAGAIDLDGQQLIRALLGTDEGAGLLMLVAANGMVISHPNPDFVMQPVTQVMGPKALSPTSTRQGDGWSIGQDSKGNMAVFAAVKLKYADWTAVGSYPYQDEFLALASVRDNAIALTVIVAFFTGGVIAALVYRFIAPIQRLQRDVGLIEQGRLDRDALKTERRDEIGALSNQFHRLVVSREANERRTREQELFVRTLLAGAPDAVVLADRNGKILEWNKRAEELFGWGKSEAIGRNVVDLIVPPASRGQHLRGMERLSHDTESSGMAAPVRLDAMHKDGAVVKIELSLARIAQVEGTSALAFIRDITVQLEHEERLVSSERRLQMIADNVPALIAYVDNHERYRFTNAHYRKILGIEPSSTIGAEMCAVLGMPIYERMREHIGEALQGRNVHFEISSTDLSVTQHFMADFIPDTDEYGQARGFYTLMTDITERKEAEILQAESESKATAANLAKSEFVANISHEIRTPMNAVLGIAQLLENTPLQNEQREYVNIIRASGLSLITILNDVLDFSKIEAGRMELEHERYDVEALLDAAAALLAANAATKDIDVLIGIGPSVPRHLIGDFVRVQQVVTNLVSNAIKFTHTGYVSVLIDLDSTSNWLHLSVSDTGIGITDTQQQRIFESFTQADASTTRKFGGTGLGLTITRRLVDMMGGEIILTSSIGEGSMFRVRIPLEKGAQELVKPYSANCFISIDESEHSRHLFVRTCAYCGYVAYSYASLAELRLAITRNGLRLHPVTHVLLNASLRSHANTIREAMLAQGLQPTARLYIVNTPFMRSNQGQLRPPAIFGIVQKPITPKVLRKMVDQAEINALPLAGVDYTISKLRVLLVEDNPVNQLVVKAMLANKVKVLVVANNGEDGVEVLRSRPDDFDVVLMDVQMPLMDGLEATHIIREQLMLDLPVVAMTAGVFADEVDRCTAAGMSEFLPKPVVMEDMFNMLQRIASGVSTNQSKQVNGATNSRPVFSPALLQAILEKSPSLLDFVNNTVHEGLTTARQELLKLEVAMAAGDEVQAHKLLHSMCGALGNLGAHQFAEQMLQIKQHLLNGQRPDLISIGDGIEQFSRAVQLWLSQRKPAPHSALNRACSTKDFTELLRAHDYRSIEVFEQLKAELSKQLGKTAFDRLSTALDSLSFEQALAAFDKEQID</sequence>
<dbReference type="InterPro" id="IPR013656">
    <property type="entry name" value="PAS_4"/>
</dbReference>
<evidence type="ECO:0000256" key="4">
    <source>
        <dbReference type="ARBA" id="ARBA00022475"/>
    </source>
</evidence>
<evidence type="ECO:0000256" key="1">
    <source>
        <dbReference type="ARBA" id="ARBA00000085"/>
    </source>
</evidence>
<evidence type="ECO:0000256" key="12">
    <source>
        <dbReference type="ARBA" id="ARBA00023012"/>
    </source>
</evidence>
<dbReference type="SMART" id="SM00091">
    <property type="entry name" value="PAS"/>
    <property type="match status" value="2"/>
</dbReference>
<gene>
    <name evidence="21" type="ORF">GJ699_33170</name>
</gene>
<evidence type="ECO:0000256" key="8">
    <source>
        <dbReference type="ARBA" id="ARBA00022741"/>
    </source>
</evidence>
<dbReference type="InterPro" id="IPR033479">
    <property type="entry name" value="dCache_1"/>
</dbReference>
<dbReference type="NCBIfam" id="TIGR00229">
    <property type="entry name" value="sensory_box"/>
    <property type="match status" value="2"/>
</dbReference>
<protein>
    <recommendedName>
        <fullName evidence="3">histidine kinase</fullName>
        <ecNumber evidence="3">2.7.13.3</ecNumber>
    </recommendedName>
</protein>
<keyword evidence="11 15" id="KW-1133">Transmembrane helix</keyword>
<dbReference type="PANTHER" id="PTHR45339:SF1">
    <property type="entry name" value="HYBRID SIGNAL TRANSDUCTION HISTIDINE KINASE J"/>
    <property type="match status" value="1"/>
</dbReference>
<dbReference type="Gene3D" id="3.40.50.2300">
    <property type="match status" value="1"/>
</dbReference>
<dbReference type="PROSITE" id="PS50109">
    <property type="entry name" value="HIS_KIN"/>
    <property type="match status" value="1"/>
</dbReference>
<evidence type="ECO:0000313" key="22">
    <source>
        <dbReference type="Proteomes" id="UP000433309"/>
    </source>
</evidence>
<dbReference type="InterPro" id="IPR001789">
    <property type="entry name" value="Sig_transdc_resp-reg_receiver"/>
</dbReference>
<dbReference type="Gene3D" id="3.30.450.20">
    <property type="entry name" value="PAS domain"/>
    <property type="match status" value="4"/>
</dbReference>
<dbReference type="InterPro" id="IPR004358">
    <property type="entry name" value="Sig_transdc_His_kin-like_C"/>
</dbReference>
<keyword evidence="12" id="KW-0902">Two-component regulatory system</keyword>
<evidence type="ECO:0000259" key="19">
    <source>
        <dbReference type="PROSITE" id="PS50113"/>
    </source>
</evidence>
<dbReference type="SMART" id="SM00388">
    <property type="entry name" value="HisKA"/>
    <property type="match status" value="1"/>
</dbReference>
<dbReference type="InterPro" id="IPR035965">
    <property type="entry name" value="PAS-like_dom_sf"/>
</dbReference>
<reference evidence="21 22" key="1">
    <citation type="submission" date="2019-11" db="EMBL/GenBank/DDBJ databases">
        <title>Novel species isolated from a subtropical stream in China.</title>
        <authorList>
            <person name="Lu H."/>
        </authorList>
    </citation>
    <scope>NUCLEOTIDE SEQUENCE [LARGE SCALE GENOMIC DNA]</scope>
    <source>
        <strain evidence="21 22">FT80W</strain>
    </source>
</reference>
<feature type="transmembrane region" description="Helical" evidence="15">
    <location>
        <begin position="323"/>
        <end position="346"/>
    </location>
</feature>
<dbReference type="GO" id="GO:0006355">
    <property type="term" value="P:regulation of DNA-templated transcription"/>
    <property type="evidence" value="ECO:0007669"/>
    <property type="project" value="InterPro"/>
</dbReference>
<dbReference type="EC" id="2.7.13.3" evidence="3"/>
<dbReference type="CDD" id="cd00082">
    <property type="entry name" value="HisKA"/>
    <property type="match status" value="1"/>
</dbReference>
<dbReference type="CDD" id="cd00130">
    <property type="entry name" value="PAS"/>
    <property type="match status" value="1"/>
</dbReference>
<keyword evidence="5 14" id="KW-0597">Phosphoprotein</keyword>
<organism evidence="21 22">
    <name type="scientific">Duganella guangzhouensis</name>
    <dbReference type="NCBI Taxonomy" id="2666084"/>
    <lineage>
        <taxon>Bacteria</taxon>
        <taxon>Pseudomonadati</taxon>
        <taxon>Pseudomonadota</taxon>
        <taxon>Betaproteobacteria</taxon>
        <taxon>Burkholderiales</taxon>
        <taxon>Oxalobacteraceae</taxon>
        <taxon>Telluria group</taxon>
        <taxon>Duganella</taxon>
    </lineage>
</organism>
<evidence type="ECO:0000256" key="10">
    <source>
        <dbReference type="ARBA" id="ARBA00022840"/>
    </source>
</evidence>
<feature type="transmembrane region" description="Helical" evidence="15">
    <location>
        <begin position="49"/>
        <end position="68"/>
    </location>
</feature>
<evidence type="ECO:0000256" key="6">
    <source>
        <dbReference type="ARBA" id="ARBA00022679"/>
    </source>
</evidence>
<feature type="domain" description="HAMP" evidence="20">
    <location>
        <begin position="343"/>
        <end position="396"/>
    </location>
</feature>
<evidence type="ECO:0000256" key="14">
    <source>
        <dbReference type="PROSITE-ProRule" id="PRU00169"/>
    </source>
</evidence>
<dbReference type="SUPFAM" id="SSF55874">
    <property type="entry name" value="ATPase domain of HSP90 chaperone/DNA topoisomerase II/histidine kinase"/>
    <property type="match status" value="1"/>
</dbReference>
<dbReference type="SMART" id="SM00387">
    <property type="entry name" value="HATPase_c"/>
    <property type="match status" value="1"/>
</dbReference>
<dbReference type="PRINTS" id="PR00344">
    <property type="entry name" value="BCTRLSENSOR"/>
</dbReference>
<dbReference type="SUPFAM" id="SSF52172">
    <property type="entry name" value="CheY-like"/>
    <property type="match status" value="1"/>
</dbReference>
<dbReference type="InterPro" id="IPR003660">
    <property type="entry name" value="HAMP_dom"/>
</dbReference>
<dbReference type="Pfam" id="PF00072">
    <property type="entry name" value="Response_reg"/>
    <property type="match status" value="1"/>
</dbReference>
<evidence type="ECO:0000256" key="3">
    <source>
        <dbReference type="ARBA" id="ARBA00012438"/>
    </source>
</evidence>
<dbReference type="Pfam" id="PF02518">
    <property type="entry name" value="HATPase_c"/>
    <property type="match status" value="1"/>
</dbReference>
<evidence type="ECO:0000256" key="9">
    <source>
        <dbReference type="ARBA" id="ARBA00022777"/>
    </source>
</evidence>
<dbReference type="PROSITE" id="PS50110">
    <property type="entry name" value="RESPONSE_REGULATORY"/>
    <property type="match status" value="1"/>
</dbReference>
<keyword evidence="10" id="KW-0067">ATP-binding</keyword>
<dbReference type="Proteomes" id="UP000433309">
    <property type="component" value="Unassembled WGS sequence"/>
</dbReference>
<dbReference type="CDD" id="cd17546">
    <property type="entry name" value="REC_hyHK_CKI1_RcsC-like"/>
    <property type="match status" value="1"/>
</dbReference>
<keyword evidence="4" id="KW-1003">Cell membrane</keyword>
<dbReference type="Gene3D" id="6.10.340.10">
    <property type="match status" value="1"/>
</dbReference>
<dbReference type="EMBL" id="WKJK01000039">
    <property type="protein sequence ID" value="MRW94823.1"/>
    <property type="molecule type" value="Genomic_DNA"/>
</dbReference>
<dbReference type="InterPro" id="IPR011006">
    <property type="entry name" value="CheY-like_superfamily"/>
</dbReference>
<evidence type="ECO:0000259" key="17">
    <source>
        <dbReference type="PROSITE" id="PS50110"/>
    </source>
</evidence>
<feature type="domain" description="Response regulatory" evidence="17">
    <location>
        <begin position="1039"/>
        <end position="1156"/>
    </location>
</feature>
<evidence type="ECO:0000259" key="18">
    <source>
        <dbReference type="PROSITE" id="PS50112"/>
    </source>
</evidence>
<evidence type="ECO:0000256" key="5">
    <source>
        <dbReference type="ARBA" id="ARBA00022553"/>
    </source>
</evidence>
<dbReference type="Pfam" id="PF08448">
    <property type="entry name" value="PAS_4"/>
    <property type="match status" value="1"/>
</dbReference>
<dbReference type="SMART" id="SM00448">
    <property type="entry name" value="REC"/>
    <property type="match status" value="1"/>
</dbReference>
<evidence type="ECO:0000313" key="21">
    <source>
        <dbReference type="EMBL" id="MRW94823.1"/>
    </source>
</evidence>
<evidence type="ECO:0000256" key="2">
    <source>
        <dbReference type="ARBA" id="ARBA00004651"/>
    </source>
</evidence>